<dbReference type="Proteomes" id="UP000595107">
    <property type="component" value="Chromosome"/>
</dbReference>
<proteinExistence type="predicted"/>
<dbReference type="EMBL" id="CP065666">
    <property type="protein sequence ID" value="QPS05476.1"/>
    <property type="molecule type" value="Genomic_DNA"/>
</dbReference>
<reference evidence="2 3" key="1">
    <citation type="submission" date="2018-06" db="EMBL/GenBank/DDBJ databases">
        <authorList>
            <consortium name="Pathogen Informatics"/>
            <person name="Doyle S."/>
        </authorList>
    </citation>
    <scope>NUCLEOTIDE SEQUENCE [LARGE SCALE GENOMIC DNA]</scope>
    <source>
        <strain evidence="2 3">NCTC10308</strain>
    </source>
</reference>
<sequence>MNFEKYNAFIEEQKIFFKENIKPNFKWEWTDPEWAGGVIGSGWLLSRSGKTRFSFQATRRMKGINDIPINIKYQEFIKAVMVLSYRKANSKTSPQKLYAEVLIIKRWFSELFRTNPENIHPCFLSTLTLENSFKILAENSNKANLPDHAGTYLRLQQMLNHYGFTEQPLEFSQKYLYINSINRTPNAKKTKALIDQLELDEDDLNKEKLISIQTFINIVSLISLCKTNGEKIVLNLLLLLIITGLRSTEVILLKTDALIKKPILDPVTQKHLTLDGIKQYTLGIQYHGAKGAGYRIHWVEPSSVKLVESIFKSVLELTSEYRSHLNYIRSKGCKDYFPKSIDDIMEDYLEIDDLINTIFSLKEYKSGRAGQRATVTLNLNKVSILRSEKNGVNNKRYYLKKDIDAHLKSLIKSNLENPIDYVFNYEGKIEKIAYEDLLFIHEYRSINMGKDFIFKSLVVPFSVIMINNFLGARSVNSTKSVFQKYNLLETESEHSRLTSHIPRHNINTFLALSGLAEHLQAMLMGRVDIKQNQYYHHLALKQRKVAASMLEKYDLMSPSVVNQAQKTDSPIDAIKQDGLMFFSEQLDLENNLKMNLQTFDSKIEVSNYLKDSFFDEYFQDIAESFNELIKEDQTLANSLVQRHACLHPLPFGGCMREVAVHDCPKRLACQSGDQCGNFALTGRKGELEVLQHTLNNLLVEFEYIEQIVAHDSTYTEMLAQFRQKIHYLRDLKEKALDRQNKLIPIPVFPYGDTITKLPTTLSELFAIEQQKIESKES</sequence>
<protein>
    <submittedName>
        <fullName evidence="2">Uncharacterized protein conserved in bacteria</fullName>
    </submittedName>
</protein>
<reference evidence="1 4" key="2">
    <citation type="submission" date="2020-12" db="EMBL/GenBank/DDBJ databases">
        <title>FDA dAtabase for Regulatory Grade micrObial Sequences (FDA-ARGOS): Supporting development and validation of Infectious Disease Dx tests.</title>
        <authorList>
            <person name="Sproer C."/>
            <person name="Gronow S."/>
            <person name="Severitt S."/>
            <person name="Schroder I."/>
            <person name="Tallon L."/>
            <person name="Sadzewicz L."/>
            <person name="Zhao X."/>
            <person name="Boylan J."/>
            <person name="Ott S."/>
            <person name="Bowen H."/>
            <person name="Vavikolanu K."/>
            <person name="Mehta A."/>
            <person name="Aluvathingal J."/>
            <person name="Nadendla S."/>
            <person name="Lowell S."/>
            <person name="Myers T."/>
            <person name="Yan Y."/>
            <person name="Sichtig H."/>
        </authorList>
    </citation>
    <scope>NUCLEOTIDE SEQUENCE [LARGE SCALE GENOMIC DNA]</scope>
    <source>
        <strain evidence="1 4">FDAARGOS_910</strain>
    </source>
</reference>
<gene>
    <name evidence="1" type="ORF">I6G67_08610</name>
    <name evidence="2" type="ORF">NCTC10308_01017</name>
</gene>
<dbReference type="Proteomes" id="UP000254227">
    <property type="component" value="Unassembled WGS sequence"/>
</dbReference>
<name>A0A380TYF7_ACIJO</name>
<evidence type="ECO:0000313" key="4">
    <source>
        <dbReference type="Proteomes" id="UP000595107"/>
    </source>
</evidence>
<evidence type="ECO:0000313" key="2">
    <source>
        <dbReference type="EMBL" id="SUT93245.1"/>
    </source>
</evidence>
<accession>A0A380TYF7</accession>
<evidence type="ECO:0000313" key="1">
    <source>
        <dbReference type="EMBL" id="QPS05476.1"/>
    </source>
</evidence>
<organism evidence="2 3">
    <name type="scientific">Acinetobacter johnsonii</name>
    <dbReference type="NCBI Taxonomy" id="40214"/>
    <lineage>
        <taxon>Bacteria</taxon>
        <taxon>Pseudomonadati</taxon>
        <taxon>Pseudomonadota</taxon>
        <taxon>Gammaproteobacteria</taxon>
        <taxon>Moraxellales</taxon>
        <taxon>Moraxellaceae</taxon>
        <taxon>Acinetobacter</taxon>
    </lineage>
</organism>
<dbReference type="AlphaFoldDB" id="A0A380TYF7"/>
<dbReference type="RefSeq" id="WP_004692101.1">
    <property type="nucleotide sequence ID" value="NZ_BBTB01000089.1"/>
</dbReference>
<evidence type="ECO:0000313" key="3">
    <source>
        <dbReference type="Proteomes" id="UP000254227"/>
    </source>
</evidence>
<dbReference type="EMBL" id="UFRV01000006">
    <property type="protein sequence ID" value="SUT93245.1"/>
    <property type="molecule type" value="Genomic_DNA"/>
</dbReference>